<evidence type="ECO:0000256" key="6">
    <source>
        <dbReference type="ARBA" id="ARBA00022692"/>
    </source>
</evidence>
<evidence type="ECO:0000256" key="9">
    <source>
        <dbReference type="SAM" id="Phobius"/>
    </source>
</evidence>
<dbReference type="AlphaFoldDB" id="A0A2N9H1P1"/>
<evidence type="ECO:0000256" key="1">
    <source>
        <dbReference type="ARBA" id="ARBA00002582"/>
    </source>
</evidence>
<dbReference type="MetOSite" id="A0A2N9H1P1"/>
<gene>
    <name evidence="10" type="ORF">FSB_LOCUS33421</name>
</gene>
<organism evidence="10">
    <name type="scientific">Fagus sylvatica</name>
    <name type="common">Beechnut</name>
    <dbReference type="NCBI Taxonomy" id="28930"/>
    <lineage>
        <taxon>Eukaryota</taxon>
        <taxon>Viridiplantae</taxon>
        <taxon>Streptophyta</taxon>
        <taxon>Embryophyta</taxon>
        <taxon>Tracheophyta</taxon>
        <taxon>Spermatophyta</taxon>
        <taxon>Magnoliopsida</taxon>
        <taxon>eudicotyledons</taxon>
        <taxon>Gunneridae</taxon>
        <taxon>Pentapetalae</taxon>
        <taxon>rosids</taxon>
        <taxon>fabids</taxon>
        <taxon>Fagales</taxon>
        <taxon>Fagaceae</taxon>
        <taxon>Fagus</taxon>
    </lineage>
</organism>
<dbReference type="GO" id="GO:0009791">
    <property type="term" value="P:post-embryonic development"/>
    <property type="evidence" value="ECO:0007669"/>
    <property type="project" value="UniProtKB-ARBA"/>
</dbReference>
<keyword evidence="6 9" id="KW-0812">Transmembrane</keyword>
<dbReference type="InterPro" id="IPR000136">
    <property type="entry name" value="Oleosin"/>
</dbReference>
<feature type="transmembrane region" description="Helical" evidence="9">
    <location>
        <begin position="28"/>
        <end position="54"/>
    </location>
</feature>
<evidence type="ECO:0000256" key="2">
    <source>
        <dbReference type="ARBA" id="ARBA00004141"/>
    </source>
</evidence>
<sequence>MSDQSKDSKPFSQMLPESAPSSRQVAKFLTAVAIGATLLTLSGLTLTGTVIALILATPALVLFSPILVPAGIVLFLVATGFMFSGGCVMAAITALTWIYNYVAGNQPPGAEKLDHARVRIADKGRDVKERTREVGQQKGQEVLQG</sequence>
<evidence type="ECO:0000256" key="3">
    <source>
        <dbReference type="ARBA" id="ARBA00004502"/>
    </source>
</evidence>
<comment type="function">
    <text evidence="1">May have a structural role to stabilize the lipid body during desiccation of the seed by preventing coalescence of the oil. Probably interacts with both lipid and phospholipid moieties of lipid bodies. May also provide recognition signals for specific lipase anchorage in lipolysis during seedling growth.</text>
</comment>
<dbReference type="PANTHER" id="PTHR33203">
    <property type="entry name" value="OLEOSIN"/>
    <property type="match status" value="1"/>
</dbReference>
<keyword evidence="5" id="KW-0551">Lipid droplet</keyword>
<evidence type="ECO:0000256" key="7">
    <source>
        <dbReference type="ARBA" id="ARBA00022989"/>
    </source>
</evidence>
<protein>
    <recommendedName>
        <fullName evidence="11">Oleosin</fullName>
    </recommendedName>
</protein>
<evidence type="ECO:0000256" key="5">
    <source>
        <dbReference type="ARBA" id="ARBA00022677"/>
    </source>
</evidence>
<reference evidence="10" key="1">
    <citation type="submission" date="2018-02" db="EMBL/GenBank/DDBJ databases">
        <authorList>
            <person name="Cohen D.B."/>
            <person name="Kent A.D."/>
        </authorList>
    </citation>
    <scope>NUCLEOTIDE SEQUENCE</scope>
</reference>
<keyword evidence="8 9" id="KW-0472">Membrane</keyword>
<evidence type="ECO:0000256" key="8">
    <source>
        <dbReference type="ARBA" id="ARBA00023136"/>
    </source>
</evidence>
<comment type="similarity">
    <text evidence="4">Belongs to the oleosin family.</text>
</comment>
<dbReference type="GO" id="GO:0019915">
    <property type="term" value="P:lipid storage"/>
    <property type="evidence" value="ECO:0007669"/>
    <property type="project" value="TreeGrafter"/>
</dbReference>
<dbReference type="PANTHER" id="PTHR33203:SF24">
    <property type="entry name" value="OLEOSIN"/>
    <property type="match status" value="1"/>
</dbReference>
<dbReference type="GO" id="GO:0012511">
    <property type="term" value="C:monolayer-surrounded lipid storage body"/>
    <property type="evidence" value="ECO:0007669"/>
    <property type="project" value="InterPro"/>
</dbReference>
<accession>A0A2N9H1P1</accession>
<proteinExistence type="inferred from homology"/>
<dbReference type="EMBL" id="OIVN01002669">
    <property type="protein sequence ID" value="SPD05539.1"/>
    <property type="molecule type" value="Genomic_DNA"/>
</dbReference>
<keyword evidence="7 9" id="KW-1133">Transmembrane helix</keyword>
<feature type="transmembrane region" description="Helical" evidence="9">
    <location>
        <begin position="66"/>
        <end position="99"/>
    </location>
</feature>
<dbReference type="Pfam" id="PF01277">
    <property type="entry name" value="Oleosin"/>
    <property type="match status" value="1"/>
</dbReference>
<evidence type="ECO:0000313" key="10">
    <source>
        <dbReference type="EMBL" id="SPD05539.1"/>
    </source>
</evidence>
<dbReference type="GO" id="GO:0048608">
    <property type="term" value="P:reproductive structure development"/>
    <property type="evidence" value="ECO:0007669"/>
    <property type="project" value="UniProtKB-ARBA"/>
</dbReference>
<comment type="subcellular location">
    <subcellularLocation>
        <location evidence="3">Lipid droplet</location>
    </subcellularLocation>
    <subcellularLocation>
        <location evidence="2">Membrane</location>
        <topology evidence="2">Multi-pass membrane protein</topology>
    </subcellularLocation>
</comment>
<evidence type="ECO:0000256" key="4">
    <source>
        <dbReference type="ARBA" id="ARBA00010858"/>
    </source>
</evidence>
<evidence type="ECO:0008006" key="11">
    <source>
        <dbReference type="Google" id="ProtNLM"/>
    </source>
</evidence>
<dbReference type="GO" id="GO:0016020">
    <property type="term" value="C:membrane"/>
    <property type="evidence" value="ECO:0007669"/>
    <property type="project" value="UniProtKB-SubCell"/>
</dbReference>
<name>A0A2N9H1P1_FAGSY</name>